<keyword evidence="1" id="KW-1185">Reference proteome</keyword>
<sequence length="133" mass="15281">MLWENERTRAPLDYTEPIQVLIDANGFRLTSKQGGDVLFGPGNPKIVHPRSLARNRFFHIELILSRIPHLLVNQFAVATAQQAWNVMLEFDDCVQFYPMMAELGRQQYAENLDCWALMGYVPPSFNTSSIHRS</sequence>
<name>A0AAF3EZV2_9BILA</name>
<dbReference type="Proteomes" id="UP000887575">
    <property type="component" value="Unassembled WGS sequence"/>
</dbReference>
<dbReference type="AlphaFoldDB" id="A0AAF3EZV2"/>
<dbReference type="WBParaSite" id="MBELARI_LOCUS19782">
    <property type="protein sequence ID" value="MBELARI_LOCUS19782"/>
    <property type="gene ID" value="MBELARI_LOCUS19782"/>
</dbReference>
<evidence type="ECO:0000313" key="2">
    <source>
        <dbReference type="WBParaSite" id="MBELARI_LOCUS19782"/>
    </source>
</evidence>
<protein>
    <submittedName>
        <fullName evidence="2">Uncharacterized protein</fullName>
    </submittedName>
</protein>
<accession>A0AAF3EZV2</accession>
<reference evidence="2" key="1">
    <citation type="submission" date="2024-02" db="UniProtKB">
        <authorList>
            <consortium name="WormBaseParasite"/>
        </authorList>
    </citation>
    <scope>IDENTIFICATION</scope>
</reference>
<evidence type="ECO:0000313" key="1">
    <source>
        <dbReference type="Proteomes" id="UP000887575"/>
    </source>
</evidence>
<proteinExistence type="predicted"/>
<organism evidence="1 2">
    <name type="scientific">Mesorhabditis belari</name>
    <dbReference type="NCBI Taxonomy" id="2138241"/>
    <lineage>
        <taxon>Eukaryota</taxon>
        <taxon>Metazoa</taxon>
        <taxon>Ecdysozoa</taxon>
        <taxon>Nematoda</taxon>
        <taxon>Chromadorea</taxon>
        <taxon>Rhabditida</taxon>
        <taxon>Rhabditina</taxon>
        <taxon>Rhabditomorpha</taxon>
        <taxon>Rhabditoidea</taxon>
        <taxon>Rhabditidae</taxon>
        <taxon>Mesorhabditinae</taxon>
        <taxon>Mesorhabditis</taxon>
    </lineage>
</organism>